<dbReference type="EMBL" id="KZ824955">
    <property type="protein sequence ID" value="RAH70417.1"/>
    <property type="molecule type" value="Genomic_DNA"/>
</dbReference>
<name>A0ACD1HAH9_9EURO</name>
<reference evidence="1" key="1">
    <citation type="submission" date="2018-02" db="EMBL/GenBank/DDBJ databases">
        <title>The genomes of Aspergillus section Nigri reveals drivers in fungal speciation.</title>
        <authorList>
            <consortium name="DOE Joint Genome Institute"/>
            <person name="Vesth T.C."/>
            <person name="Nybo J."/>
            <person name="Theobald S."/>
            <person name="Brandl J."/>
            <person name="Frisvad J.C."/>
            <person name="Nielsen K.F."/>
            <person name="Lyhne E.K."/>
            <person name="Kogle M.E."/>
            <person name="Kuo A."/>
            <person name="Riley R."/>
            <person name="Clum A."/>
            <person name="Nolan M."/>
            <person name="Lipzen A."/>
            <person name="Salamov A."/>
            <person name="Henrissat B."/>
            <person name="Wiebenga A."/>
            <person name="De vries R.P."/>
            <person name="Grigoriev I.V."/>
            <person name="Mortensen U.H."/>
            <person name="Andersen M.R."/>
            <person name="Baker S.E."/>
        </authorList>
    </citation>
    <scope>NUCLEOTIDE SEQUENCE</scope>
    <source>
        <strain evidence="1">CBS 121060</strain>
    </source>
</reference>
<dbReference type="Proteomes" id="UP000249661">
    <property type="component" value="Unassembled WGS sequence"/>
</dbReference>
<evidence type="ECO:0000313" key="1">
    <source>
        <dbReference type="EMBL" id="RAH70417.1"/>
    </source>
</evidence>
<sequence length="887" mass="100542">MQLNIGEGKTTVITLMAALCLADGSEIPRIIVPKPLLRQSWNLPTQQLGGILGRPVYQIPFFRETSIHKVMIRNLRTIYDECKQSRGILLTLSEHILLFRLVGLDLVSRDLALAQEAIQLEGFIQQACRNVIDESDEILDPKFQLVYTMGTQQCLDGSSNRWQMAQSLLILVEDQVSALHSRAPTLLDLERCSVRYPIVHFLKPGTVEIVIELILQTLFRDGLPGLPLHCWPQDIYESACRTLRGIFREGVIINSILHYYYSGLSMKQVKQYFQLLITRDESALPEGLRSLTGIFYLYVQYQKVILNFYLSRVAFPKEAKEFLFKLSTLARDLSSRPHQPRTTGFTPQRDLPHLLHINAMVLEILLRPENRESEELIYLISNQKQPIRVIIDLSQTSTDDADAAIYFDDNDESVVINREGHVERLLSSAFYQRMERCLLPSNYRAAVTLGPRLTNARLVQACNGMRKLGNGQSVVFIIPPEVSHSVGAAGNPVKSVDVIQWALNQTADALDTLGPLWASQGLQYHGRVSAWDRLSSEGRTLHEMIQVIQEPEAQSLSELYASWCTPRHNNLVDYLDKSDPMVQSLLLRVGEDQQKALLHEEQEREISPEVEREQQVFRPPKVPPACHYVHPDIRYFVTHGAFPGGRVSEVEPAFRIFHHTSAGRFKFPGGLCPLLYATKDHIRTVTHIANNVDENFLKHAHWILSNAHNSNLLILSQYEANELLDDIRRSWKTKLHLYAPRRSKTMRAFEGLDFLTIGACFVSHRSHTNTLQDLALFAGNLYFESYLAYKTFRAFLGLVTERSRDVPAKEVSVEGFVTPQARTEWPVESPFKSTPLPFLGAVLDIRSRGHGYLQTHVGTILEAVPLGPSSFENSHVDSGSQPKFSVS</sequence>
<evidence type="ECO:0000313" key="2">
    <source>
        <dbReference type="Proteomes" id="UP000249661"/>
    </source>
</evidence>
<keyword evidence="2" id="KW-1185">Reference proteome</keyword>
<accession>A0ACD1HAH9</accession>
<proteinExistence type="predicted"/>
<protein>
    <submittedName>
        <fullName evidence="1">Uncharacterized protein</fullName>
    </submittedName>
</protein>
<organism evidence="1 2">
    <name type="scientific">Aspergillus aculeatinus CBS 121060</name>
    <dbReference type="NCBI Taxonomy" id="1448322"/>
    <lineage>
        <taxon>Eukaryota</taxon>
        <taxon>Fungi</taxon>
        <taxon>Dikarya</taxon>
        <taxon>Ascomycota</taxon>
        <taxon>Pezizomycotina</taxon>
        <taxon>Eurotiomycetes</taxon>
        <taxon>Eurotiomycetidae</taxon>
        <taxon>Eurotiales</taxon>
        <taxon>Aspergillaceae</taxon>
        <taxon>Aspergillus</taxon>
        <taxon>Aspergillus subgen. Circumdati</taxon>
    </lineage>
</organism>
<gene>
    <name evidence="1" type="ORF">BO66DRAFT_451362</name>
</gene>